<evidence type="ECO:0000313" key="2">
    <source>
        <dbReference type="Proteomes" id="UP000046395"/>
    </source>
</evidence>
<feature type="region of interest" description="Disordered" evidence="1">
    <location>
        <begin position="1"/>
        <end position="57"/>
    </location>
</feature>
<organism evidence="2 3">
    <name type="scientific">Trichuris muris</name>
    <name type="common">Mouse whipworm</name>
    <dbReference type="NCBI Taxonomy" id="70415"/>
    <lineage>
        <taxon>Eukaryota</taxon>
        <taxon>Metazoa</taxon>
        <taxon>Ecdysozoa</taxon>
        <taxon>Nematoda</taxon>
        <taxon>Enoplea</taxon>
        <taxon>Dorylaimia</taxon>
        <taxon>Trichinellida</taxon>
        <taxon>Trichuridae</taxon>
        <taxon>Trichuris</taxon>
    </lineage>
</organism>
<accession>A0A5S6QL53</accession>
<feature type="region of interest" description="Disordered" evidence="1">
    <location>
        <begin position="75"/>
        <end position="173"/>
    </location>
</feature>
<dbReference type="WBParaSite" id="TMUE_2000007602.1">
    <property type="protein sequence ID" value="TMUE_2000007602.1"/>
    <property type="gene ID" value="WBGene00299938"/>
</dbReference>
<feature type="compositionally biased region" description="Polar residues" evidence="1">
    <location>
        <begin position="114"/>
        <end position="125"/>
    </location>
</feature>
<dbReference type="Proteomes" id="UP000046395">
    <property type="component" value="Unassembled WGS sequence"/>
</dbReference>
<keyword evidence="2" id="KW-1185">Reference proteome</keyword>
<feature type="compositionally biased region" description="Basic and acidic residues" evidence="1">
    <location>
        <begin position="40"/>
        <end position="50"/>
    </location>
</feature>
<protein>
    <submittedName>
        <fullName evidence="3">Uncharacterized protein</fullName>
    </submittedName>
</protein>
<dbReference type="AlphaFoldDB" id="A0A5S6QL53"/>
<feature type="compositionally biased region" description="Basic and acidic residues" evidence="1">
    <location>
        <begin position="1"/>
        <end position="17"/>
    </location>
</feature>
<reference evidence="3" key="1">
    <citation type="submission" date="2019-12" db="UniProtKB">
        <authorList>
            <consortium name="WormBaseParasite"/>
        </authorList>
    </citation>
    <scope>IDENTIFICATION</scope>
</reference>
<evidence type="ECO:0000313" key="3">
    <source>
        <dbReference type="WBParaSite" id="TMUE_2000007602.1"/>
    </source>
</evidence>
<sequence length="173" mass="19367">MPLNYTHREADRLKNRSVDSPTAPSIVLRFASPPPLNRRSPRESKGENAQREGTPTIACSNQRNNHCALCPSHEKLHGRRRRARSIPFFNGRTKPYLSSSNRRPGVIEKREPISRTTTSTGQLTPQLGRGRKSPGERTACRRKVQWHARSQEVGAQQQIDPSERRAANASGAA</sequence>
<evidence type="ECO:0000256" key="1">
    <source>
        <dbReference type="SAM" id="MobiDB-lite"/>
    </source>
</evidence>
<proteinExistence type="predicted"/>
<name>A0A5S6QL53_TRIMR</name>